<dbReference type="STRING" id="1619234.SAMN05421730_10346"/>
<name>A0A1D3TXS1_9FIRM</name>
<keyword evidence="1 4" id="KW-0378">Hydrolase</keyword>
<dbReference type="AlphaFoldDB" id="A0A1D3TXS1"/>
<comment type="cofactor">
    <cofactor evidence="4">
        <name>Mn(2+)</name>
        <dbReference type="ChEBI" id="CHEBI:29035"/>
    </cofactor>
</comment>
<gene>
    <name evidence="4" type="primary">fbp</name>
    <name evidence="5" type="ORF">SAMN05421730_10346</name>
</gene>
<dbReference type="GO" id="GO:0042132">
    <property type="term" value="F:fructose 1,6-bisphosphate 1-phosphatase activity"/>
    <property type="evidence" value="ECO:0007669"/>
    <property type="project" value="UniProtKB-UniRule"/>
</dbReference>
<organism evidence="5 6">
    <name type="scientific">Anaerobium acetethylicum</name>
    <dbReference type="NCBI Taxonomy" id="1619234"/>
    <lineage>
        <taxon>Bacteria</taxon>
        <taxon>Bacillati</taxon>
        <taxon>Bacillota</taxon>
        <taxon>Clostridia</taxon>
        <taxon>Lachnospirales</taxon>
        <taxon>Lachnospiraceae</taxon>
        <taxon>Anaerobium</taxon>
    </lineage>
</organism>
<dbReference type="InterPro" id="IPR029052">
    <property type="entry name" value="Metallo-depent_PP-like"/>
</dbReference>
<accession>A0A1D3TXS1</accession>
<protein>
    <recommendedName>
        <fullName evidence="4">Fructose-1,6-bisphosphatase class 3</fullName>
        <shortName evidence="4">FBPase class 3</shortName>
        <ecNumber evidence="4">3.1.3.11</ecNumber>
    </recommendedName>
    <alternativeName>
        <fullName evidence="4">D-fructose-1,6-bisphosphate 1-phosphohydrolase class 3</fullName>
    </alternativeName>
</protein>
<reference evidence="5 6" key="1">
    <citation type="submission" date="2016-09" db="EMBL/GenBank/DDBJ databases">
        <authorList>
            <person name="Capua I."/>
            <person name="De Benedictis P."/>
            <person name="Joannis T."/>
            <person name="Lombin L.H."/>
            <person name="Cattoli G."/>
        </authorList>
    </citation>
    <scope>NUCLEOTIDE SEQUENCE [LARGE SCALE GENOMIC DNA]</scope>
    <source>
        <strain evidence="5 6">GluBS11</strain>
    </source>
</reference>
<dbReference type="EMBL" id="FMKA01000034">
    <property type="protein sequence ID" value="SCP99176.1"/>
    <property type="molecule type" value="Genomic_DNA"/>
</dbReference>
<dbReference type="InterPro" id="IPR009164">
    <property type="entry name" value="FBPtase_class3"/>
</dbReference>
<comment type="pathway">
    <text evidence="4">Carbohydrate biosynthesis; gluconeogenesis.</text>
</comment>
<comment type="catalytic activity">
    <reaction evidence="4">
        <text>beta-D-fructose 1,6-bisphosphate + H2O = beta-D-fructose 6-phosphate + phosphate</text>
        <dbReference type="Rhea" id="RHEA:11064"/>
        <dbReference type="ChEBI" id="CHEBI:15377"/>
        <dbReference type="ChEBI" id="CHEBI:32966"/>
        <dbReference type="ChEBI" id="CHEBI:43474"/>
        <dbReference type="ChEBI" id="CHEBI:57634"/>
        <dbReference type="EC" id="3.1.3.11"/>
    </reaction>
</comment>
<evidence type="ECO:0000256" key="1">
    <source>
        <dbReference type="ARBA" id="ARBA00022801"/>
    </source>
</evidence>
<evidence type="ECO:0000256" key="2">
    <source>
        <dbReference type="ARBA" id="ARBA00023211"/>
    </source>
</evidence>
<evidence type="ECO:0000313" key="5">
    <source>
        <dbReference type="EMBL" id="SCP99176.1"/>
    </source>
</evidence>
<keyword evidence="6" id="KW-1185">Reference proteome</keyword>
<dbReference type="HAMAP" id="MF_01854">
    <property type="entry name" value="FBPase_class3"/>
    <property type="match status" value="1"/>
</dbReference>
<dbReference type="PIRSF" id="PIRSF000906">
    <property type="entry name" value="FBPtase_Bacill"/>
    <property type="match status" value="1"/>
</dbReference>
<dbReference type="SUPFAM" id="SSF56300">
    <property type="entry name" value="Metallo-dependent phosphatases"/>
    <property type="match status" value="1"/>
</dbReference>
<keyword evidence="2 4" id="KW-0464">Manganese</keyword>
<keyword evidence="3 4" id="KW-0119">Carbohydrate metabolism</keyword>
<dbReference type="Proteomes" id="UP000199315">
    <property type="component" value="Unassembled WGS sequence"/>
</dbReference>
<evidence type="ECO:0000313" key="6">
    <source>
        <dbReference type="Proteomes" id="UP000199315"/>
    </source>
</evidence>
<dbReference type="RefSeq" id="WP_091236473.1">
    <property type="nucleotide sequence ID" value="NZ_FMKA01000034.1"/>
</dbReference>
<dbReference type="GO" id="GO:0006094">
    <property type="term" value="P:gluconeogenesis"/>
    <property type="evidence" value="ECO:0007669"/>
    <property type="project" value="UniProtKB-UniRule"/>
</dbReference>
<dbReference type="OrthoDB" id="9779903at2"/>
<evidence type="ECO:0000256" key="4">
    <source>
        <dbReference type="HAMAP-Rule" id="MF_01854"/>
    </source>
</evidence>
<comment type="similarity">
    <text evidence="4">Belongs to the FBPase class 3 family.</text>
</comment>
<dbReference type="EC" id="3.1.3.11" evidence="4"/>
<sequence>MKKMEMKYLKNIARQYPTIVSASTEIINLQSILNLPKGTEHFLTDVHGEYEQFLHVLKNGSGSVRRKIDDEFGKSLSFKDKKSLATLIYYPEEKLELILKEEENIGDWYKIALHRLIRVSKRVASKYTRSKVRKALPQEFAYVIEELITEKAEVENKEAYYNEIINTIIRIGRAQDFIIALSNLIQRLVVDHLHILGDIFDRGPGPHVILDTLMDYHSVDIQWGNHDILWMGAASGNLACIANVIRFSAKFGNLDMIEDGYGINLIPLASFAMDKYPQGSCDCFEIRYSDGYSAKDLEMEQRMHKAISVIQFKLEGQLIMRRPEFAMEGRLLLDKIDYEKGTVNIEGKEYKLKDCSFPTISRESPYELSPEEAKIMERLRTAFMKCEKLQRHVRFLFSKGSMYKIYNSNLLYHGCVPMNADGTFLKVRVFDQEYSGKALYDILEVYTRKGYYSIEEEERSKGQDIMWYIWSSDKSPVFGKEKMATFEKYLVDDKEIQYEKKDCYYELSDNEDIVNKILEEFGLDTNTSHIINGHVTVELKNGEMPIRCGGKLLMIDGGFSRAHQNKTGIAGYTLIYNSMGLRLVSHEHFESAEKAIVEETDIYSDVTVVEQAVKRLLVGDTDNGKEIKERIEELEELLYAYRTGLLIEADVL</sequence>
<dbReference type="UniPathway" id="UPA00138"/>
<dbReference type="Pfam" id="PF06874">
    <property type="entry name" value="FBPase_2"/>
    <property type="match status" value="1"/>
</dbReference>
<proteinExistence type="inferred from homology"/>
<evidence type="ECO:0000256" key="3">
    <source>
        <dbReference type="ARBA" id="ARBA00023277"/>
    </source>
</evidence>
<dbReference type="Gene3D" id="3.60.21.10">
    <property type="match status" value="1"/>
</dbReference>